<dbReference type="PRINTS" id="PR00604">
    <property type="entry name" value="CYTCHRMECIAB"/>
</dbReference>
<dbReference type="SUPFAM" id="SSF46626">
    <property type="entry name" value="Cytochrome c"/>
    <property type="match status" value="1"/>
</dbReference>
<dbReference type="RefSeq" id="WP_250946937.1">
    <property type="nucleotide sequence ID" value="NZ_JAMQAY010000015.1"/>
</dbReference>
<comment type="caution">
    <text evidence="9">The sequence shown here is derived from an EMBL/GenBank/DDBJ whole genome shotgun (WGS) entry which is preliminary data.</text>
</comment>
<evidence type="ECO:0000313" key="9">
    <source>
        <dbReference type="EMBL" id="MCM2404218.1"/>
    </source>
</evidence>
<proteinExistence type="predicted"/>
<evidence type="ECO:0000256" key="2">
    <source>
        <dbReference type="ARBA" id="ARBA00022617"/>
    </source>
</evidence>
<evidence type="ECO:0000256" key="5">
    <source>
        <dbReference type="ARBA" id="ARBA00023004"/>
    </source>
</evidence>
<evidence type="ECO:0000256" key="1">
    <source>
        <dbReference type="ARBA" id="ARBA00022448"/>
    </source>
</evidence>
<feature type="signal peptide" evidence="7">
    <location>
        <begin position="1"/>
        <end position="18"/>
    </location>
</feature>
<evidence type="ECO:0000256" key="7">
    <source>
        <dbReference type="SAM" id="SignalP"/>
    </source>
</evidence>
<evidence type="ECO:0000313" key="10">
    <source>
        <dbReference type="Proteomes" id="UP001155079"/>
    </source>
</evidence>
<organism evidence="9 10">
    <name type="scientific">Ciceribacter sichuanensis</name>
    <dbReference type="NCBI Taxonomy" id="2949647"/>
    <lineage>
        <taxon>Bacteria</taxon>
        <taxon>Pseudomonadati</taxon>
        <taxon>Pseudomonadota</taxon>
        <taxon>Alphaproteobacteria</taxon>
        <taxon>Hyphomicrobiales</taxon>
        <taxon>Rhizobiaceae</taxon>
        <taxon>Ciceribacter</taxon>
    </lineage>
</organism>
<dbReference type="PANTHER" id="PTHR11961">
    <property type="entry name" value="CYTOCHROME C"/>
    <property type="match status" value="1"/>
</dbReference>
<dbReference type="EMBL" id="JAMQAY010000015">
    <property type="protein sequence ID" value="MCM2404218.1"/>
    <property type="molecule type" value="Genomic_DNA"/>
</dbReference>
<reference evidence="9 10" key="1">
    <citation type="submission" date="2022-06" db="EMBL/GenBank/DDBJ databases">
        <authorList>
            <person name="Sun Q."/>
        </authorList>
    </citation>
    <scope>NUCLEOTIDE SEQUENCE [LARGE SCALE GENOMIC DNA]</scope>
    <source>
        <strain evidence="9 10">S153</strain>
    </source>
</reference>
<keyword evidence="7" id="KW-0732">Signal</keyword>
<keyword evidence="4" id="KW-0249">Electron transport</keyword>
<evidence type="ECO:0000259" key="8">
    <source>
        <dbReference type="PROSITE" id="PS51007"/>
    </source>
</evidence>
<accession>A0ABT0VIE4</accession>
<name>A0ABT0VIE4_9HYPH</name>
<sequence>MRNFAVAFLTSIATVAGAHVAAAQTADAGPGQKLFQQRCGACHQIATARNGVGPNLQNVMGSKAGSVEGFKYSEALLNSGITWSAETLDTFLTNPGAMVRGTRMTQRFNKEDERRAIIDYLANR</sequence>
<dbReference type="Pfam" id="PF00034">
    <property type="entry name" value="Cytochrom_C"/>
    <property type="match status" value="1"/>
</dbReference>
<dbReference type="Gene3D" id="1.10.760.10">
    <property type="entry name" value="Cytochrome c-like domain"/>
    <property type="match status" value="1"/>
</dbReference>
<dbReference type="InterPro" id="IPR036909">
    <property type="entry name" value="Cyt_c-like_dom_sf"/>
</dbReference>
<gene>
    <name evidence="9" type="ORF">NBH20_23855</name>
</gene>
<dbReference type="InterPro" id="IPR002327">
    <property type="entry name" value="Cyt_c_1A/1B"/>
</dbReference>
<dbReference type="InterPro" id="IPR009056">
    <property type="entry name" value="Cyt_c-like_dom"/>
</dbReference>
<evidence type="ECO:0000256" key="4">
    <source>
        <dbReference type="ARBA" id="ARBA00022982"/>
    </source>
</evidence>
<dbReference type="Proteomes" id="UP001155079">
    <property type="component" value="Unassembled WGS sequence"/>
</dbReference>
<evidence type="ECO:0000256" key="3">
    <source>
        <dbReference type="ARBA" id="ARBA00022723"/>
    </source>
</evidence>
<keyword evidence="1" id="KW-0813">Transport</keyword>
<protein>
    <submittedName>
        <fullName evidence="9">Cytochrome c family protein</fullName>
    </submittedName>
</protein>
<keyword evidence="10" id="KW-1185">Reference proteome</keyword>
<keyword evidence="2 6" id="KW-0349">Heme</keyword>
<feature type="domain" description="Cytochrome c" evidence="8">
    <location>
        <begin position="26"/>
        <end position="124"/>
    </location>
</feature>
<keyword evidence="5 6" id="KW-0408">Iron</keyword>
<keyword evidence="3 6" id="KW-0479">Metal-binding</keyword>
<feature type="chain" id="PRO_5046900103" evidence="7">
    <location>
        <begin position="19"/>
        <end position="124"/>
    </location>
</feature>
<evidence type="ECO:0000256" key="6">
    <source>
        <dbReference type="PROSITE-ProRule" id="PRU00433"/>
    </source>
</evidence>
<dbReference type="PROSITE" id="PS51007">
    <property type="entry name" value="CYTC"/>
    <property type="match status" value="1"/>
</dbReference>